<name>A0ABR1TM07_9PEZI</name>
<accession>A0ABR1TM07</accession>
<protein>
    <submittedName>
        <fullName evidence="1">Uncharacterized protein</fullName>
    </submittedName>
</protein>
<reference evidence="1 2" key="1">
    <citation type="submission" date="2023-01" db="EMBL/GenBank/DDBJ databases">
        <title>Analysis of 21 Apiospora genomes using comparative genomics revels a genus with tremendous synthesis potential of carbohydrate active enzymes and secondary metabolites.</title>
        <authorList>
            <person name="Sorensen T."/>
        </authorList>
    </citation>
    <scope>NUCLEOTIDE SEQUENCE [LARGE SCALE GENOMIC DNA]</scope>
    <source>
        <strain evidence="1 2">CBS 83171</strain>
    </source>
</reference>
<evidence type="ECO:0000313" key="2">
    <source>
        <dbReference type="Proteomes" id="UP001446871"/>
    </source>
</evidence>
<sequence length="283" mass="33343">MATNNEKTVRPWVKNMTGKDHWGDATPGQMARIQQAFGRWPVETPCVRKGCTHSLGEVCWNQAAPYPIATLQPCLYQYKVMELLPEPLSDNRRQWMHICLLAKLYRLSVVLHYSEISPYRNNLNLREPRPVEFDAYLFCLIYTVGRLIDNRGAFPARFSFLPTYDKADEFDWKFRTEDCRDRTFDLYEDTGKWEEEFNPFTDPEAYRDARALAARNPDRKPHRTLKLLYTQYDVPKFAPSLYYNAYQHDVIKAFEQEHEKYNIDPETNAYIRDSFLNTAASHA</sequence>
<comment type="caution">
    <text evidence="1">The sequence shown here is derived from an EMBL/GenBank/DDBJ whole genome shotgun (WGS) entry which is preliminary data.</text>
</comment>
<dbReference type="Proteomes" id="UP001446871">
    <property type="component" value="Unassembled WGS sequence"/>
</dbReference>
<dbReference type="EMBL" id="JAQQWM010000009">
    <property type="protein sequence ID" value="KAK8046955.1"/>
    <property type="molecule type" value="Genomic_DNA"/>
</dbReference>
<organism evidence="1 2">
    <name type="scientific">Apiospora saccharicola</name>
    <dbReference type="NCBI Taxonomy" id="335842"/>
    <lineage>
        <taxon>Eukaryota</taxon>
        <taxon>Fungi</taxon>
        <taxon>Dikarya</taxon>
        <taxon>Ascomycota</taxon>
        <taxon>Pezizomycotina</taxon>
        <taxon>Sordariomycetes</taxon>
        <taxon>Xylariomycetidae</taxon>
        <taxon>Amphisphaeriales</taxon>
        <taxon>Apiosporaceae</taxon>
        <taxon>Apiospora</taxon>
    </lineage>
</organism>
<keyword evidence="2" id="KW-1185">Reference proteome</keyword>
<gene>
    <name evidence="1" type="ORF">PG996_015019</name>
</gene>
<evidence type="ECO:0000313" key="1">
    <source>
        <dbReference type="EMBL" id="KAK8046955.1"/>
    </source>
</evidence>
<proteinExistence type="predicted"/>